<dbReference type="Proteomes" id="UP001054945">
    <property type="component" value="Unassembled WGS sequence"/>
</dbReference>
<reference evidence="1 2" key="1">
    <citation type="submission" date="2021-06" db="EMBL/GenBank/DDBJ databases">
        <title>Caerostris extrusa draft genome.</title>
        <authorList>
            <person name="Kono N."/>
            <person name="Arakawa K."/>
        </authorList>
    </citation>
    <scope>NUCLEOTIDE SEQUENCE [LARGE SCALE GENOMIC DNA]</scope>
</reference>
<gene>
    <name evidence="1" type="ORF">CEXT_766051</name>
</gene>
<evidence type="ECO:0000313" key="2">
    <source>
        <dbReference type="Proteomes" id="UP001054945"/>
    </source>
</evidence>
<keyword evidence="2" id="KW-1185">Reference proteome</keyword>
<accession>A0AAV4NI38</accession>
<name>A0AAV4NI38_CAEEX</name>
<dbReference type="EMBL" id="BPLR01020964">
    <property type="protein sequence ID" value="GIX84415.1"/>
    <property type="molecule type" value="Genomic_DNA"/>
</dbReference>
<protein>
    <submittedName>
        <fullName evidence="1">Uncharacterized protein</fullName>
    </submittedName>
</protein>
<organism evidence="1 2">
    <name type="scientific">Caerostris extrusa</name>
    <name type="common">Bark spider</name>
    <name type="synonym">Caerostris bankana</name>
    <dbReference type="NCBI Taxonomy" id="172846"/>
    <lineage>
        <taxon>Eukaryota</taxon>
        <taxon>Metazoa</taxon>
        <taxon>Ecdysozoa</taxon>
        <taxon>Arthropoda</taxon>
        <taxon>Chelicerata</taxon>
        <taxon>Arachnida</taxon>
        <taxon>Araneae</taxon>
        <taxon>Araneomorphae</taxon>
        <taxon>Entelegynae</taxon>
        <taxon>Araneoidea</taxon>
        <taxon>Araneidae</taxon>
        <taxon>Caerostris</taxon>
    </lineage>
</organism>
<evidence type="ECO:0000313" key="1">
    <source>
        <dbReference type="EMBL" id="GIX84415.1"/>
    </source>
</evidence>
<dbReference type="AlphaFoldDB" id="A0AAV4NI38"/>
<comment type="caution">
    <text evidence="1">The sequence shown here is derived from an EMBL/GenBank/DDBJ whole genome shotgun (WGS) entry which is preliminary data.</text>
</comment>
<proteinExistence type="predicted"/>
<sequence length="102" mass="12087">MSMQVTLSNKKEEKLRVRCISPSTLFVKRRNLVTQRVSRNLSGHPEFGPFLCIENGKKRPELKDSGLNNWHVFIIFGRRRQHFRVEYTSSVKENIKWTLNLE</sequence>